<dbReference type="GeneID" id="59160358"/>
<accession>A0A5P8FJH5</accession>
<dbReference type="KEGG" id="jme:EEW87_004245"/>
<gene>
    <name evidence="1" type="ORF">EEW87_004245</name>
</gene>
<protein>
    <submittedName>
        <fullName evidence="1">Phage tail protein</fullName>
    </submittedName>
</protein>
<dbReference type="AlphaFoldDB" id="A0A5P8FJH5"/>
<proteinExistence type="predicted"/>
<evidence type="ECO:0000313" key="1">
    <source>
        <dbReference type="EMBL" id="QFQ29709.1"/>
    </source>
</evidence>
<sequence>MAKADILAGAPLTGTGGVLVAPTGTTPLPTDSSTALPPAFKATGYVGEDGVTMSTERSVETIKAWGGDTVRTLQTEHDVTFSWSFLETNADVLKEVYGAANVTTTAASSTKGTLQAIQVKGDALPERAYVFEMRDGAARLRIVVPNLQITETSDATFVHSDVVRYEVTAQAMPDANGVKAYIFTDNGVTTA</sequence>
<dbReference type="Proteomes" id="UP000271708">
    <property type="component" value="Chromosome"/>
</dbReference>
<dbReference type="InterPro" id="IPR058154">
    <property type="entry name" value="Bxb1_TTP-like"/>
</dbReference>
<organism evidence="1 2">
    <name type="scientific">Janibacter melonis</name>
    <dbReference type="NCBI Taxonomy" id="262209"/>
    <lineage>
        <taxon>Bacteria</taxon>
        <taxon>Bacillati</taxon>
        <taxon>Actinomycetota</taxon>
        <taxon>Actinomycetes</taxon>
        <taxon>Micrococcales</taxon>
        <taxon>Intrasporangiaceae</taxon>
        <taxon>Janibacter</taxon>
    </lineage>
</organism>
<dbReference type="RefSeq" id="WP_123091066.1">
    <property type="nucleotide sequence ID" value="NZ_CP044548.2"/>
</dbReference>
<dbReference type="OrthoDB" id="2184509at2"/>
<reference evidence="1 2" key="1">
    <citation type="submission" date="2019-09" db="EMBL/GenBank/DDBJ databases">
        <title>Complete Genome Sequence of Janibacter melonis M714 with both human health impact and industrial applications.</title>
        <authorList>
            <person name="Jin M."/>
            <person name="Zhao Q.R."/>
        </authorList>
    </citation>
    <scope>NUCLEOTIDE SEQUENCE [LARGE SCALE GENOMIC DNA]</scope>
    <source>
        <strain evidence="1 2">M714</strain>
    </source>
</reference>
<dbReference type="Pfam" id="PF25681">
    <property type="entry name" value="Phage_TTP_17"/>
    <property type="match status" value="1"/>
</dbReference>
<evidence type="ECO:0000313" key="2">
    <source>
        <dbReference type="Proteomes" id="UP000271708"/>
    </source>
</evidence>
<dbReference type="EMBL" id="CP044548">
    <property type="protein sequence ID" value="QFQ29709.1"/>
    <property type="molecule type" value="Genomic_DNA"/>
</dbReference>
<name>A0A5P8FJH5_9MICO</name>